<dbReference type="RefSeq" id="WP_270044943.1">
    <property type="nucleotide sequence ID" value="NZ_JAPDOD010000050.1"/>
</dbReference>
<comment type="similarity">
    <text evidence="3">Belongs to the gas vesicle GvpF/GvpL family.</text>
</comment>
<dbReference type="Proteomes" id="UP001149140">
    <property type="component" value="Unassembled WGS sequence"/>
</dbReference>
<dbReference type="GO" id="GO:0031411">
    <property type="term" value="C:gas vesicle"/>
    <property type="evidence" value="ECO:0007669"/>
    <property type="project" value="UniProtKB-SubCell"/>
</dbReference>
<name>A0A9X3N6C6_9ACTN</name>
<dbReference type="EMBL" id="JAPDOD010000050">
    <property type="protein sequence ID" value="MDA0165683.1"/>
    <property type="molecule type" value="Genomic_DNA"/>
</dbReference>
<reference evidence="4" key="1">
    <citation type="submission" date="2022-10" db="EMBL/GenBank/DDBJ databases">
        <title>The WGS of Solirubrobacter ginsenosidimutans DSM 21036.</title>
        <authorList>
            <person name="Jiang Z."/>
        </authorList>
    </citation>
    <scope>NUCLEOTIDE SEQUENCE</scope>
    <source>
        <strain evidence="4">DSM 21036</strain>
    </source>
</reference>
<dbReference type="InterPro" id="IPR009430">
    <property type="entry name" value="GvpL/GvpF"/>
</dbReference>
<comment type="subcellular location">
    <subcellularLocation>
        <location evidence="2">Gas vesicle</location>
    </subcellularLocation>
</comment>
<proteinExistence type="inferred from homology"/>
<evidence type="ECO:0000313" key="4">
    <source>
        <dbReference type="EMBL" id="MDA0165683.1"/>
    </source>
</evidence>
<gene>
    <name evidence="4" type="ORF">OM076_35780</name>
</gene>
<accession>A0A9X3N6C6</accession>
<protein>
    <submittedName>
        <fullName evidence="4">GvpL/GvpF family gas vesicle protein</fullName>
    </submittedName>
</protein>
<evidence type="ECO:0000256" key="3">
    <source>
        <dbReference type="ARBA" id="ARBA00035643"/>
    </source>
</evidence>
<dbReference type="Pfam" id="PF06386">
    <property type="entry name" value="GvpL_GvpF"/>
    <property type="match status" value="1"/>
</dbReference>
<keyword evidence="1" id="KW-0304">Gas vesicle</keyword>
<sequence length="240" mass="25212">MAEAIWVYGVQDAAAARPPAGPGVDPAHPVEQVRHAGLAAVASRIDLARFGADALSESLEDLETLGALARAHDRVLGEALGAGALVPFSMCTLYTSLDGVRAMLARERTSLARALERLRGRSEWGVKGFAPATPAPPAAQATTGAEYLARKSAVKRDRNALEAAVAAVHEALAAAADAATLSPLQDPRLAGRTEEMVLNGVYLVADADVFAFRALVADLVARHHVPLEVTGPWPAYHFSR</sequence>
<dbReference type="AlphaFoldDB" id="A0A9X3N6C6"/>
<dbReference type="PANTHER" id="PTHR36852">
    <property type="entry name" value="PROTEIN GVPL 2"/>
    <property type="match status" value="1"/>
</dbReference>
<organism evidence="4 5">
    <name type="scientific">Solirubrobacter ginsenosidimutans</name>
    <dbReference type="NCBI Taxonomy" id="490573"/>
    <lineage>
        <taxon>Bacteria</taxon>
        <taxon>Bacillati</taxon>
        <taxon>Actinomycetota</taxon>
        <taxon>Thermoleophilia</taxon>
        <taxon>Solirubrobacterales</taxon>
        <taxon>Solirubrobacteraceae</taxon>
        <taxon>Solirubrobacter</taxon>
    </lineage>
</organism>
<evidence type="ECO:0000313" key="5">
    <source>
        <dbReference type="Proteomes" id="UP001149140"/>
    </source>
</evidence>
<comment type="caution">
    <text evidence="4">The sequence shown here is derived from an EMBL/GenBank/DDBJ whole genome shotgun (WGS) entry which is preliminary data.</text>
</comment>
<keyword evidence="5" id="KW-1185">Reference proteome</keyword>
<evidence type="ECO:0000256" key="1">
    <source>
        <dbReference type="ARBA" id="ARBA00022987"/>
    </source>
</evidence>
<dbReference type="PANTHER" id="PTHR36852:SF1">
    <property type="entry name" value="PROTEIN GVPL 2"/>
    <property type="match status" value="1"/>
</dbReference>
<evidence type="ECO:0000256" key="2">
    <source>
        <dbReference type="ARBA" id="ARBA00035108"/>
    </source>
</evidence>
<dbReference type="GO" id="GO:0031412">
    <property type="term" value="P:gas vesicle organization"/>
    <property type="evidence" value="ECO:0007669"/>
    <property type="project" value="InterPro"/>
</dbReference>